<evidence type="ECO:0000313" key="2">
    <source>
        <dbReference type="EMBL" id="CEK69057.1"/>
    </source>
</evidence>
<organism evidence="2">
    <name type="scientific">Arion vulgaris</name>
    <dbReference type="NCBI Taxonomy" id="1028688"/>
    <lineage>
        <taxon>Eukaryota</taxon>
        <taxon>Metazoa</taxon>
        <taxon>Spiralia</taxon>
        <taxon>Lophotrochozoa</taxon>
        <taxon>Mollusca</taxon>
        <taxon>Gastropoda</taxon>
        <taxon>Heterobranchia</taxon>
        <taxon>Euthyneura</taxon>
        <taxon>Panpulmonata</taxon>
        <taxon>Eupulmonata</taxon>
        <taxon>Stylommatophora</taxon>
        <taxon>Helicina</taxon>
        <taxon>Arionoidea</taxon>
        <taxon>Arionidae</taxon>
        <taxon>Arion</taxon>
    </lineage>
</organism>
<feature type="compositionally biased region" description="Polar residues" evidence="1">
    <location>
        <begin position="11"/>
        <end position="20"/>
    </location>
</feature>
<feature type="region of interest" description="Disordered" evidence="1">
    <location>
        <begin position="39"/>
        <end position="69"/>
    </location>
</feature>
<feature type="region of interest" description="Disordered" evidence="1">
    <location>
        <begin position="1"/>
        <end position="20"/>
    </location>
</feature>
<feature type="non-terminal residue" evidence="2">
    <location>
        <position position="1"/>
    </location>
</feature>
<feature type="non-terminal residue" evidence="2">
    <location>
        <position position="69"/>
    </location>
</feature>
<accession>A0A0B6ZKY6</accession>
<gene>
    <name evidence="2" type="primary">ORF68727</name>
</gene>
<dbReference type="AlphaFoldDB" id="A0A0B6ZKY6"/>
<name>A0A0B6ZKY6_9EUPU</name>
<dbReference type="EMBL" id="HACG01022192">
    <property type="protein sequence ID" value="CEK69057.1"/>
    <property type="molecule type" value="Transcribed_RNA"/>
</dbReference>
<protein>
    <submittedName>
        <fullName evidence="2">Uncharacterized protein</fullName>
    </submittedName>
</protein>
<proteinExistence type="predicted"/>
<reference evidence="2" key="1">
    <citation type="submission" date="2014-12" db="EMBL/GenBank/DDBJ databases">
        <title>Insight into the proteome of Arion vulgaris.</title>
        <authorList>
            <person name="Aradska J."/>
            <person name="Bulat T."/>
            <person name="Smidak R."/>
            <person name="Sarate P."/>
            <person name="Gangsoo J."/>
            <person name="Sialana F."/>
            <person name="Bilban M."/>
            <person name="Lubec G."/>
        </authorList>
    </citation>
    <scope>NUCLEOTIDE SEQUENCE</scope>
    <source>
        <tissue evidence="2">Skin</tissue>
    </source>
</reference>
<sequence>PPRLPARVPLNSKSKMGSTLSDAEKAVAVLTQQLEKEMSICSSASKKSPDLPLSSHNSGEVGPPPPYHG</sequence>
<evidence type="ECO:0000256" key="1">
    <source>
        <dbReference type="SAM" id="MobiDB-lite"/>
    </source>
</evidence>